<dbReference type="Proteomes" id="UP001432027">
    <property type="component" value="Unassembled WGS sequence"/>
</dbReference>
<gene>
    <name evidence="1" type="ORF">PENTCL1PPCAC_13058</name>
</gene>
<evidence type="ECO:0000313" key="1">
    <source>
        <dbReference type="EMBL" id="GMS90883.1"/>
    </source>
</evidence>
<dbReference type="AlphaFoldDB" id="A0AAV5TDM0"/>
<dbReference type="EMBL" id="BTSX01000003">
    <property type="protein sequence ID" value="GMS90883.1"/>
    <property type="molecule type" value="Genomic_DNA"/>
</dbReference>
<dbReference type="SUPFAM" id="SSF46934">
    <property type="entry name" value="UBA-like"/>
    <property type="match status" value="1"/>
</dbReference>
<feature type="non-terminal residue" evidence="1">
    <location>
        <position position="1"/>
    </location>
</feature>
<evidence type="ECO:0008006" key="3">
    <source>
        <dbReference type="Google" id="ProtNLM"/>
    </source>
</evidence>
<comment type="caution">
    <text evidence="1">The sequence shown here is derived from an EMBL/GenBank/DDBJ whole genome shotgun (WGS) entry which is preliminary data.</text>
</comment>
<keyword evidence="2" id="KW-1185">Reference proteome</keyword>
<dbReference type="InterPro" id="IPR009060">
    <property type="entry name" value="UBA-like_sf"/>
</dbReference>
<protein>
    <recommendedName>
        <fullName evidence="3">CUE domain-containing protein</fullName>
    </recommendedName>
</protein>
<accession>A0AAV5TDM0</accession>
<feature type="non-terminal residue" evidence="1">
    <location>
        <position position="499"/>
    </location>
</feature>
<dbReference type="Gene3D" id="1.10.8.10">
    <property type="entry name" value="DNA helicase RuvA subunit, C-terminal domain"/>
    <property type="match status" value="1"/>
</dbReference>
<organism evidence="1 2">
    <name type="scientific">Pristionchus entomophagus</name>
    <dbReference type="NCBI Taxonomy" id="358040"/>
    <lineage>
        <taxon>Eukaryota</taxon>
        <taxon>Metazoa</taxon>
        <taxon>Ecdysozoa</taxon>
        <taxon>Nematoda</taxon>
        <taxon>Chromadorea</taxon>
        <taxon>Rhabditida</taxon>
        <taxon>Rhabditina</taxon>
        <taxon>Diplogasteromorpha</taxon>
        <taxon>Diplogasteroidea</taxon>
        <taxon>Neodiplogasteridae</taxon>
        <taxon>Pristionchus</taxon>
    </lineage>
</organism>
<sequence length="499" mass="56491">FSCLPHCWKMWKSQQGGDTTNQGELPQDVFGSAPWIAASSRFIDWLLMLPTTSFWSTMADRDDIRNWLDDVAAWIPRPYEIDRLRALDVEGDVLSSLRLLKGSFLALFFRLAVFDRVRDVSLNAAEWLKRSRPILPLSRFARWLAPFAPPHDAKNKRNRTMFAKCLQLQSNVDGDRSSEDMITLEGKHIEELSDLKKDIDRLSSAWNSARGVKRASIAEIILQFLEGAVDWLYSSISFYRVAEVAKLRCRPAKMAPEVASMVEHFSSFLTTDNLQEIAMHLCDYPIRKVFRLRTQLEQFGVELVHDLLSSANPDKRAAIVTDLLVSERFVYILNDRYSLEQIIAKGTLTQKENVKKILESVQMKQEKATLADISRLGLVKNLGSLSSMPRGVAVAVDEVMAIFPHLSTHYIHACIRHVGYDATEAIDMIVSERVPGWLRRLEGRSDIGGGKGGKKEKKWFEKMEETTSAVRPPITFDHEDCDLLAVVQSSSSPSSSSIE</sequence>
<reference evidence="1" key="1">
    <citation type="submission" date="2023-10" db="EMBL/GenBank/DDBJ databases">
        <title>Genome assembly of Pristionchus species.</title>
        <authorList>
            <person name="Yoshida K."/>
            <person name="Sommer R.J."/>
        </authorList>
    </citation>
    <scope>NUCLEOTIDE SEQUENCE</scope>
    <source>
        <strain evidence="1">RS0144</strain>
    </source>
</reference>
<proteinExistence type="predicted"/>
<evidence type="ECO:0000313" key="2">
    <source>
        <dbReference type="Proteomes" id="UP001432027"/>
    </source>
</evidence>
<name>A0AAV5TDM0_9BILA</name>